<evidence type="ECO:0000256" key="2">
    <source>
        <dbReference type="ARBA" id="ARBA00010912"/>
    </source>
</evidence>
<dbReference type="Gene3D" id="3.30.460.10">
    <property type="entry name" value="Beta Polymerase, domain 2"/>
    <property type="match status" value="1"/>
</dbReference>
<evidence type="ECO:0000256" key="4">
    <source>
        <dbReference type="ARBA" id="ARBA00022664"/>
    </source>
</evidence>
<evidence type="ECO:0000313" key="15">
    <source>
        <dbReference type="Proteomes" id="UP000240883"/>
    </source>
</evidence>
<accession>A0A2T2NJD5</accession>
<evidence type="ECO:0000256" key="7">
    <source>
        <dbReference type="ARBA" id="ARBA00022840"/>
    </source>
</evidence>
<dbReference type="SUPFAM" id="SSF56219">
    <property type="entry name" value="DNase I-like"/>
    <property type="match status" value="1"/>
</dbReference>
<dbReference type="InterPro" id="IPR036691">
    <property type="entry name" value="Endo/exonu/phosph_ase_sf"/>
</dbReference>
<feature type="region of interest" description="Disordered" evidence="9">
    <location>
        <begin position="1076"/>
        <end position="1124"/>
    </location>
</feature>
<proteinExistence type="inferred from homology"/>
<dbReference type="OrthoDB" id="10263155at2759"/>
<evidence type="ECO:0000313" key="14">
    <source>
        <dbReference type="EMBL" id="PSN65510.1"/>
    </source>
</evidence>
<dbReference type="SUPFAM" id="SSF81631">
    <property type="entry name" value="PAP/OAS1 substrate-binding domain"/>
    <property type="match status" value="1"/>
</dbReference>
<keyword evidence="6" id="KW-0547">Nucleotide-binding</keyword>
<dbReference type="GO" id="GO:0006397">
    <property type="term" value="P:mRNA processing"/>
    <property type="evidence" value="ECO:0007669"/>
    <property type="project" value="UniProtKB-KW"/>
</dbReference>
<dbReference type="PANTHER" id="PTHR10682">
    <property type="entry name" value="POLY A POLYMERASE"/>
    <property type="match status" value="1"/>
</dbReference>
<dbReference type="InterPro" id="IPR007012">
    <property type="entry name" value="PolA_pol_cen_dom"/>
</dbReference>
<dbReference type="Pfam" id="PF03372">
    <property type="entry name" value="Exo_endo_phos"/>
    <property type="match status" value="1"/>
</dbReference>
<comment type="subcellular location">
    <subcellularLocation>
        <location evidence="1">Nucleus</location>
    </subcellularLocation>
</comment>
<evidence type="ECO:0000259" key="12">
    <source>
        <dbReference type="Pfam" id="PF04457"/>
    </source>
</evidence>
<dbReference type="Gene3D" id="1.10.1410.10">
    <property type="match status" value="1"/>
</dbReference>
<sequence length="1212" mass="136306">MADSGNKTQITPISTSSYETALCVIPPQYLCHNVEKLRSLYDKGYGKWPPHINIMYPFVAPDSLGQAKERIQAAMSELECSPMHICLDRADYFTHRTNNTILLRDSRGFSEHPLSTIRSAILKALAQPLSPCNFHLTIGQSEDTTESSREFLLSKAKLLPRLDFPIYSLAILVRERGDGTANSINRMRLWSTIELPASEAGPTMSEYWLSSALEENDTSSREAVHDSDQDTTPLSPSFSRAVQPGSTYRFDREHGRWIVHDATLEYSKASAVLNVSSYNVLVDSEHPPSRDRDPLLVNTILCREALADVLILQEVSDNFLTYLLANVEIREHYQFVTHGPPEQSDIGPLPSLRNVVVLSRWPFSWELVPFQRRHKGAVVAHFLSNGEDPGFVVAGVHLTCGLTDGSVTAKKVQVNNLKNFLARKYPECPWIVAGDFNLTTSSYTIDTALKNKYIGYETARTLSSIETTISEVGLVDTWSLAHLEATDDTPSTDLEDIYEGEAGATFNPMSNVLAAATSGTSHNRPQRYDRILVRAQEGFSTRKFTQFGLPQYQDGMQVVPSDHAGIRASLELFVQKSSLTSNGNEMLNQTSISYKRAQESLSDPSVDLGSILSEHGMSPAPEEVLCRREAFALIKRVITGTPEDQSSVISDIPLVFVTVGSYALGVWTSNSDIDCLCIGSVSSKTFFKLARQRIMKSDQSGIRLLRKVEANSGTMLELSVNGINMDLQYCPAGRVVERWANIDQLDATDPVFSLPILSLRKLKPYRDISYIQRTLPSMPTFRLAYRAIKLWAVQHGLYSSRFGYLGGIHITLMLSCVCKRLVHDRGSVTAADLIQTFFHHYARFDWQKDMAFDALFHKKKPRYQRSAREPMVVLGFHAPNANVAHTSTSPGLRTLIKEFKRADEQLSRMDSTWEEFFGMTTGTADSPGLMSEFQSSHDSYVKIDIQYWGRTLAKGKGLVSWVEARCLLLVVDIHKTFPHLDVRIWPARFTNTESSESYYYGCYLIGLSKTSESSSLVNKEERVSAKASLQKVLDRFSDQLHSDQKHYDATTSWIGVSLTKPEDNSHMVLDTREWGDYLPDVDSDSEEEEEEEDFDDEALEPAAAIRRPQTRPTPSSTPVSTSKLRPASDVLNRLRWDPNLDPSEYIIGYEDRFLGAKETSLEKWKTEQTDEEFIPQHRILYFKRRGEEGGEIVWERSTRIDKIFGSGVNAES</sequence>
<keyword evidence="8" id="KW-0539">Nucleus</keyword>
<feature type="compositionally biased region" description="Basic and acidic residues" evidence="9">
    <location>
        <begin position="218"/>
        <end position="228"/>
    </location>
</feature>
<dbReference type="AlphaFoldDB" id="A0A2T2NJD5"/>
<gene>
    <name evidence="14" type="ORF">BS50DRAFT_575505</name>
</gene>
<evidence type="ECO:0000259" key="10">
    <source>
        <dbReference type="Pfam" id="PF01909"/>
    </source>
</evidence>
<dbReference type="Pfam" id="PF13563">
    <property type="entry name" value="2_5_RNA_ligase2"/>
    <property type="match status" value="1"/>
</dbReference>
<feature type="domain" description="Poly(A) polymerase central" evidence="13">
    <location>
        <begin position="780"/>
        <end position="917"/>
    </location>
</feature>
<evidence type="ECO:0000256" key="1">
    <source>
        <dbReference type="ARBA" id="ARBA00004123"/>
    </source>
</evidence>
<feature type="domain" description="Endonuclease/exonuclease/phosphatase" evidence="11">
    <location>
        <begin position="277"/>
        <end position="563"/>
    </location>
</feature>
<dbReference type="InterPro" id="IPR002934">
    <property type="entry name" value="Polymerase_NTP_transf_dom"/>
</dbReference>
<name>A0A2T2NJD5_CORCC</name>
<dbReference type="GO" id="GO:1990817">
    <property type="term" value="F:poly(A) RNA polymerase activity"/>
    <property type="evidence" value="ECO:0007669"/>
    <property type="project" value="UniProtKB-EC"/>
</dbReference>
<dbReference type="STRING" id="1448308.A0A2T2NJD5"/>
<evidence type="ECO:0000256" key="8">
    <source>
        <dbReference type="ARBA" id="ARBA00023242"/>
    </source>
</evidence>
<feature type="domain" description="Polymerase nucleotidyl transferase" evidence="10">
    <location>
        <begin position="656"/>
        <end position="685"/>
    </location>
</feature>
<evidence type="ECO:0000256" key="3">
    <source>
        <dbReference type="ARBA" id="ARBA00012388"/>
    </source>
</evidence>
<feature type="compositionally biased region" description="Polar residues" evidence="9">
    <location>
        <begin position="230"/>
        <end position="239"/>
    </location>
</feature>
<comment type="similarity">
    <text evidence="2">Belongs to the poly(A) polymerase family.</text>
</comment>
<evidence type="ECO:0000259" key="11">
    <source>
        <dbReference type="Pfam" id="PF03372"/>
    </source>
</evidence>
<dbReference type="InterPro" id="IPR011068">
    <property type="entry name" value="NuclTrfase_I-like_C"/>
</dbReference>
<keyword evidence="15" id="KW-1185">Reference proteome</keyword>
<dbReference type="EC" id="2.7.7.19" evidence="3"/>
<keyword evidence="4" id="KW-0507">mRNA processing</keyword>
<keyword evidence="5" id="KW-0808">Transferase</keyword>
<dbReference type="Pfam" id="PF01909">
    <property type="entry name" value="NTP_transf_2"/>
    <property type="match status" value="1"/>
</dbReference>
<dbReference type="InterPro" id="IPR005135">
    <property type="entry name" value="Endo/exonuclease/phosphatase"/>
</dbReference>
<dbReference type="Gene3D" id="3.60.10.10">
    <property type="entry name" value="Endonuclease/exonuclease/phosphatase"/>
    <property type="match status" value="1"/>
</dbReference>
<dbReference type="Pfam" id="PF04457">
    <property type="entry name" value="MJ1316"/>
    <property type="match status" value="1"/>
</dbReference>
<dbReference type="PANTHER" id="PTHR10682:SF23">
    <property type="entry name" value="POLYNUCLEOTIDE ADENYLYLTRANSFERASE"/>
    <property type="match status" value="1"/>
</dbReference>
<dbReference type="Pfam" id="PF04928">
    <property type="entry name" value="PAP_central"/>
    <property type="match status" value="1"/>
</dbReference>
<dbReference type="InterPro" id="IPR043519">
    <property type="entry name" value="NT_sf"/>
</dbReference>
<dbReference type="EMBL" id="KZ678137">
    <property type="protein sequence ID" value="PSN65510.1"/>
    <property type="molecule type" value="Genomic_DNA"/>
</dbReference>
<dbReference type="GO" id="GO:0003723">
    <property type="term" value="F:RNA binding"/>
    <property type="evidence" value="ECO:0007669"/>
    <property type="project" value="InterPro"/>
</dbReference>
<dbReference type="SUPFAM" id="SSF55003">
    <property type="entry name" value="PAP/Archaeal CCA-adding enzyme, C-terminal domain"/>
    <property type="match status" value="1"/>
</dbReference>
<evidence type="ECO:0000256" key="9">
    <source>
        <dbReference type="SAM" id="MobiDB-lite"/>
    </source>
</evidence>
<dbReference type="GO" id="GO:0005634">
    <property type="term" value="C:nucleus"/>
    <property type="evidence" value="ECO:0007669"/>
    <property type="project" value="UniProtKB-SubCell"/>
</dbReference>
<dbReference type="Proteomes" id="UP000240883">
    <property type="component" value="Unassembled WGS sequence"/>
</dbReference>
<protein>
    <recommendedName>
        <fullName evidence="3">polynucleotide adenylyltransferase</fullName>
        <ecNumber evidence="3">2.7.7.19</ecNumber>
    </recommendedName>
</protein>
<evidence type="ECO:0000256" key="5">
    <source>
        <dbReference type="ARBA" id="ARBA00022679"/>
    </source>
</evidence>
<keyword evidence="7" id="KW-0067">ATP-binding</keyword>
<evidence type="ECO:0000259" key="13">
    <source>
        <dbReference type="Pfam" id="PF04928"/>
    </source>
</evidence>
<feature type="domain" description="MJ1316 RNA cyclic group end recognition" evidence="12">
    <location>
        <begin position="1124"/>
        <end position="1196"/>
    </location>
</feature>
<dbReference type="InterPro" id="IPR040459">
    <property type="entry name" value="MJ1316"/>
</dbReference>
<feature type="compositionally biased region" description="Low complexity" evidence="9">
    <location>
        <begin position="1106"/>
        <end position="1122"/>
    </location>
</feature>
<feature type="region of interest" description="Disordered" evidence="9">
    <location>
        <begin position="218"/>
        <end position="239"/>
    </location>
</feature>
<dbReference type="Gene3D" id="3.90.1140.10">
    <property type="entry name" value="Cyclic phosphodiesterase"/>
    <property type="match status" value="1"/>
</dbReference>
<organism evidence="14 15">
    <name type="scientific">Corynespora cassiicola Philippines</name>
    <dbReference type="NCBI Taxonomy" id="1448308"/>
    <lineage>
        <taxon>Eukaryota</taxon>
        <taxon>Fungi</taxon>
        <taxon>Dikarya</taxon>
        <taxon>Ascomycota</taxon>
        <taxon>Pezizomycotina</taxon>
        <taxon>Dothideomycetes</taxon>
        <taxon>Pleosporomycetidae</taxon>
        <taxon>Pleosporales</taxon>
        <taxon>Corynesporascaceae</taxon>
        <taxon>Corynespora</taxon>
    </lineage>
</organism>
<feature type="compositionally biased region" description="Acidic residues" evidence="9">
    <location>
        <begin position="1079"/>
        <end position="1099"/>
    </location>
</feature>
<reference evidence="14 15" key="1">
    <citation type="journal article" date="2018" name="Front. Microbiol.">
        <title>Genome-Wide Analysis of Corynespora cassiicola Leaf Fall Disease Putative Effectors.</title>
        <authorList>
            <person name="Lopez D."/>
            <person name="Ribeiro S."/>
            <person name="Label P."/>
            <person name="Fumanal B."/>
            <person name="Venisse J.S."/>
            <person name="Kohler A."/>
            <person name="de Oliveira R.R."/>
            <person name="Labutti K."/>
            <person name="Lipzen A."/>
            <person name="Lail K."/>
            <person name="Bauer D."/>
            <person name="Ohm R.A."/>
            <person name="Barry K.W."/>
            <person name="Spatafora J."/>
            <person name="Grigoriev I.V."/>
            <person name="Martin F.M."/>
            <person name="Pujade-Renaud V."/>
        </authorList>
    </citation>
    <scope>NUCLEOTIDE SEQUENCE [LARGE SCALE GENOMIC DNA]</scope>
    <source>
        <strain evidence="14 15">Philippines</strain>
    </source>
</reference>
<dbReference type="GO" id="GO:0031123">
    <property type="term" value="P:RNA 3'-end processing"/>
    <property type="evidence" value="ECO:0007669"/>
    <property type="project" value="InterPro"/>
</dbReference>
<dbReference type="GO" id="GO:0005524">
    <property type="term" value="F:ATP binding"/>
    <property type="evidence" value="ECO:0007669"/>
    <property type="project" value="UniProtKB-KW"/>
</dbReference>
<dbReference type="SUPFAM" id="SSF81301">
    <property type="entry name" value="Nucleotidyltransferase"/>
    <property type="match status" value="1"/>
</dbReference>
<evidence type="ECO:0000256" key="6">
    <source>
        <dbReference type="ARBA" id="ARBA00022741"/>
    </source>
</evidence>